<evidence type="ECO:0000256" key="2">
    <source>
        <dbReference type="ARBA" id="ARBA00007898"/>
    </source>
</evidence>
<dbReference type="PANTHER" id="PTHR30627">
    <property type="entry name" value="PEPTIDOGLYCAN D,D-TRANSPEPTIDASE"/>
    <property type="match status" value="1"/>
</dbReference>
<reference evidence="9 10" key="1">
    <citation type="journal article" date="2023" name="Microorganisms">
        <title>Thiorhodovibrio frisius and Trv. litoralis spp. nov., Two Novel Members from a Clade of Fastidious Purple Sulfur Bacteria That Exhibit Unique Red-Shifted Light-Harvesting Capabilities.</title>
        <authorList>
            <person name="Methner A."/>
            <person name="Kuzyk S.B."/>
            <person name="Petersen J."/>
            <person name="Bauer S."/>
            <person name="Brinkmann H."/>
            <person name="Sichau K."/>
            <person name="Wanner G."/>
            <person name="Wolf J."/>
            <person name="Neumann-Schaal M."/>
            <person name="Henke P."/>
            <person name="Tank M."/>
            <person name="Sproer C."/>
            <person name="Bunk B."/>
            <person name="Overmann J."/>
        </authorList>
    </citation>
    <scope>NUCLEOTIDE SEQUENCE [LARGE SCALE GENOMIC DNA]</scope>
    <source>
        <strain evidence="9 10">DSM 6702</strain>
    </source>
</reference>
<protein>
    <recommendedName>
        <fullName evidence="3">beta-lactamase</fullName>
        <ecNumber evidence="3">3.5.2.6</ecNumber>
    </recommendedName>
</protein>
<comment type="similarity">
    <text evidence="2">Belongs to the class-D beta-lactamase family.</text>
</comment>
<organism evidence="9 10">
    <name type="scientific">Thiorhodovibrio winogradskyi</name>
    <dbReference type="NCBI Taxonomy" id="77007"/>
    <lineage>
        <taxon>Bacteria</taxon>
        <taxon>Pseudomonadati</taxon>
        <taxon>Pseudomonadota</taxon>
        <taxon>Gammaproteobacteria</taxon>
        <taxon>Chromatiales</taxon>
        <taxon>Chromatiaceae</taxon>
        <taxon>Thiorhodovibrio</taxon>
    </lineage>
</organism>
<dbReference type="InterPro" id="IPR050515">
    <property type="entry name" value="Beta-lactam/transpept"/>
</dbReference>
<feature type="domain" description="Penicillin-binding protein transpeptidase" evidence="8">
    <location>
        <begin position="51"/>
        <end position="249"/>
    </location>
</feature>
<name>A0ABZ0S9T0_9GAMM</name>
<feature type="signal peptide" evidence="7">
    <location>
        <begin position="1"/>
        <end position="18"/>
    </location>
</feature>
<dbReference type="Proteomes" id="UP001432180">
    <property type="component" value="Chromosome"/>
</dbReference>
<feature type="chain" id="PRO_5045073151" description="beta-lactamase" evidence="7">
    <location>
        <begin position="19"/>
        <end position="257"/>
    </location>
</feature>
<keyword evidence="5 9" id="KW-0378">Hydrolase</keyword>
<dbReference type="RefSeq" id="WP_328987360.1">
    <property type="nucleotide sequence ID" value="NZ_CP121472.1"/>
</dbReference>
<dbReference type="Pfam" id="PF00905">
    <property type="entry name" value="Transpeptidase"/>
    <property type="match status" value="1"/>
</dbReference>
<evidence type="ECO:0000259" key="8">
    <source>
        <dbReference type="Pfam" id="PF00905"/>
    </source>
</evidence>
<keyword evidence="6" id="KW-0046">Antibiotic resistance</keyword>
<dbReference type="NCBIfam" id="NF012161">
    <property type="entry name" value="bla_class_D_main"/>
    <property type="match status" value="1"/>
</dbReference>
<evidence type="ECO:0000256" key="3">
    <source>
        <dbReference type="ARBA" id="ARBA00012865"/>
    </source>
</evidence>
<evidence type="ECO:0000313" key="10">
    <source>
        <dbReference type="Proteomes" id="UP001432180"/>
    </source>
</evidence>
<dbReference type="InterPro" id="IPR001460">
    <property type="entry name" value="PCN-bd_Tpept"/>
</dbReference>
<gene>
    <name evidence="9" type="primary">bla</name>
    <name evidence="9" type="ORF">Thiowin_01800</name>
</gene>
<dbReference type="PANTHER" id="PTHR30627:SF6">
    <property type="entry name" value="BETA-LACTAMASE YBXI-RELATED"/>
    <property type="match status" value="1"/>
</dbReference>
<dbReference type="SUPFAM" id="SSF56601">
    <property type="entry name" value="beta-lactamase/transpeptidase-like"/>
    <property type="match status" value="1"/>
</dbReference>
<evidence type="ECO:0000256" key="4">
    <source>
        <dbReference type="ARBA" id="ARBA00022729"/>
    </source>
</evidence>
<accession>A0ABZ0S9T0</accession>
<dbReference type="Gene3D" id="3.40.710.10">
    <property type="entry name" value="DD-peptidase/beta-lactamase superfamily"/>
    <property type="match status" value="1"/>
</dbReference>
<evidence type="ECO:0000256" key="7">
    <source>
        <dbReference type="SAM" id="SignalP"/>
    </source>
</evidence>
<evidence type="ECO:0000256" key="6">
    <source>
        <dbReference type="ARBA" id="ARBA00023251"/>
    </source>
</evidence>
<proteinExistence type="inferred from homology"/>
<dbReference type="InterPro" id="IPR012338">
    <property type="entry name" value="Beta-lactam/transpept-like"/>
</dbReference>
<sequence>MKYLLVVASLLLSVSARAEDPSLAKVFAERDIQGTIVISSLDGKQRYIHDEARAQQRFPCASTFKILNTLIALEEKVVSGKDDRLEWDGQVHDFPDWNQDQTLESAFKVSCVWCYQDFARAIGAETYRRYLAASAFGELHEPFDETTFWLDGSLQISAVEQVRFLQKMYRRELPFSPHAYATLREIMLVEERPGYRLWAKTGWAMRADPPIGWYVGYVETPNNVWFFATNIDIRDQEDLSLRQKLTREALYAKGVIQ</sequence>
<dbReference type="EC" id="3.5.2.6" evidence="3"/>
<keyword evidence="10" id="KW-1185">Reference proteome</keyword>
<keyword evidence="4 7" id="KW-0732">Signal</keyword>
<evidence type="ECO:0000313" key="9">
    <source>
        <dbReference type="EMBL" id="WPL16826.1"/>
    </source>
</evidence>
<dbReference type="GO" id="GO:0008800">
    <property type="term" value="F:beta-lactamase activity"/>
    <property type="evidence" value="ECO:0007669"/>
    <property type="project" value="UniProtKB-EC"/>
</dbReference>
<comment type="catalytic activity">
    <reaction evidence="1">
        <text>a beta-lactam + H2O = a substituted beta-amino acid</text>
        <dbReference type="Rhea" id="RHEA:20401"/>
        <dbReference type="ChEBI" id="CHEBI:15377"/>
        <dbReference type="ChEBI" id="CHEBI:35627"/>
        <dbReference type="ChEBI" id="CHEBI:140347"/>
        <dbReference type="EC" id="3.5.2.6"/>
    </reaction>
</comment>
<evidence type="ECO:0000256" key="1">
    <source>
        <dbReference type="ARBA" id="ARBA00001526"/>
    </source>
</evidence>
<evidence type="ECO:0000256" key="5">
    <source>
        <dbReference type="ARBA" id="ARBA00022801"/>
    </source>
</evidence>
<dbReference type="EMBL" id="CP121472">
    <property type="protein sequence ID" value="WPL16826.1"/>
    <property type="molecule type" value="Genomic_DNA"/>
</dbReference>